<protein>
    <submittedName>
        <fullName evidence="1">Uncharacterized protein</fullName>
    </submittedName>
</protein>
<comment type="caution">
    <text evidence="1">The sequence shown here is derived from an EMBL/GenBank/DDBJ whole genome shotgun (WGS) entry which is preliminary data.</text>
</comment>
<sequence>MKAMLKALAFVAIIVLAIGIAVPGAPAISQQSFSCSEAMAAIRWSVFAPTCRNSLRATVC</sequence>
<organism evidence="1 2">
    <name type="scientific">Caballeronia humi</name>
    <dbReference type="NCBI Taxonomy" id="326474"/>
    <lineage>
        <taxon>Bacteria</taxon>
        <taxon>Pseudomonadati</taxon>
        <taxon>Pseudomonadota</taxon>
        <taxon>Betaproteobacteria</taxon>
        <taxon>Burkholderiales</taxon>
        <taxon>Burkholderiaceae</taxon>
        <taxon>Caballeronia</taxon>
    </lineage>
</organism>
<dbReference type="AlphaFoldDB" id="A0A158JIN7"/>
<dbReference type="EMBL" id="FCNW02000115">
    <property type="protein sequence ID" value="SAL68694.1"/>
    <property type="molecule type" value="Genomic_DNA"/>
</dbReference>
<dbReference type="RefSeq" id="WP_235008057.1">
    <property type="nucleotide sequence ID" value="NZ_FCNW02000115.1"/>
</dbReference>
<evidence type="ECO:0000313" key="1">
    <source>
        <dbReference type="EMBL" id="SAL68694.1"/>
    </source>
</evidence>
<keyword evidence="2" id="KW-1185">Reference proteome</keyword>
<accession>A0A158JIN7</accession>
<proteinExistence type="predicted"/>
<dbReference type="Proteomes" id="UP000054977">
    <property type="component" value="Unassembled WGS sequence"/>
</dbReference>
<reference evidence="1" key="1">
    <citation type="submission" date="2016-01" db="EMBL/GenBank/DDBJ databases">
        <authorList>
            <person name="Peeters C."/>
        </authorList>
    </citation>
    <scope>NUCLEOTIDE SEQUENCE [LARGE SCALE GENOMIC DNA]</scope>
    <source>
        <strain evidence="1">LMG 22934</strain>
    </source>
</reference>
<evidence type="ECO:0000313" key="2">
    <source>
        <dbReference type="Proteomes" id="UP000054977"/>
    </source>
</evidence>
<gene>
    <name evidence="1" type="ORF">AWB65_06744</name>
</gene>
<name>A0A158JIN7_9BURK</name>